<proteinExistence type="predicted"/>
<dbReference type="OrthoDB" id="8922241at2759"/>
<keyword evidence="3 5" id="KW-0863">Zinc-finger</keyword>
<keyword evidence="4" id="KW-0862">Zinc</keyword>
<dbReference type="GO" id="GO:0008270">
    <property type="term" value="F:zinc ion binding"/>
    <property type="evidence" value="ECO:0007669"/>
    <property type="project" value="UniProtKB-KW"/>
</dbReference>
<dbReference type="SUPFAM" id="SSF57667">
    <property type="entry name" value="beta-beta-alpha zinc fingers"/>
    <property type="match status" value="1"/>
</dbReference>
<feature type="domain" description="C2H2-type" evidence="7">
    <location>
        <begin position="216"/>
        <end position="243"/>
    </location>
</feature>
<organism evidence="8 9">
    <name type="scientific">Lasallia pustulata</name>
    <dbReference type="NCBI Taxonomy" id="136370"/>
    <lineage>
        <taxon>Eukaryota</taxon>
        <taxon>Fungi</taxon>
        <taxon>Dikarya</taxon>
        <taxon>Ascomycota</taxon>
        <taxon>Pezizomycotina</taxon>
        <taxon>Lecanoromycetes</taxon>
        <taxon>OSLEUM clade</taxon>
        <taxon>Umbilicariomycetidae</taxon>
        <taxon>Umbilicariales</taxon>
        <taxon>Umbilicariaceae</taxon>
        <taxon>Lasallia</taxon>
    </lineage>
</organism>
<dbReference type="PANTHER" id="PTHR24379:SF121">
    <property type="entry name" value="C2H2-TYPE DOMAIN-CONTAINING PROTEIN"/>
    <property type="match status" value="1"/>
</dbReference>
<evidence type="ECO:0000256" key="2">
    <source>
        <dbReference type="ARBA" id="ARBA00022737"/>
    </source>
</evidence>
<keyword evidence="2" id="KW-0677">Repeat</keyword>
<keyword evidence="1" id="KW-0479">Metal-binding</keyword>
<evidence type="ECO:0000313" key="9">
    <source>
        <dbReference type="Proteomes" id="UP000324767"/>
    </source>
</evidence>
<dbReference type="AlphaFoldDB" id="A0A5M8PCT2"/>
<protein>
    <recommendedName>
        <fullName evidence="7">C2H2-type domain-containing protein</fullName>
    </recommendedName>
</protein>
<evidence type="ECO:0000259" key="7">
    <source>
        <dbReference type="PROSITE" id="PS50157"/>
    </source>
</evidence>
<evidence type="ECO:0000256" key="3">
    <source>
        <dbReference type="ARBA" id="ARBA00022771"/>
    </source>
</evidence>
<dbReference type="Proteomes" id="UP000324767">
    <property type="component" value="Unassembled WGS sequence"/>
</dbReference>
<feature type="compositionally biased region" description="Low complexity" evidence="6">
    <location>
        <begin position="107"/>
        <end position="121"/>
    </location>
</feature>
<dbReference type="InterPro" id="IPR013087">
    <property type="entry name" value="Znf_C2H2_type"/>
</dbReference>
<dbReference type="PROSITE" id="PS50157">
    <property type="entry name" value="ZINC_FINGER_C2H2_2"/>
    <property type="match status" value="1"/>
</dbReference>
<accession>A0A5M8PCT2</accession>
<evidence type="ECO:0000256" key="1">
    <source>
        <dbReference type="ARBA" id="ARBA00022723"/>
    </source>
</evidence>
<dbReference type="Gene3D" id="3.30.160.60">
    <property type="entry name" value="Classic Zinc Finger"/>
    <property type="match status" value="1"/>
</dbReference>
<dbReference type="EMBL" id="VXIT01000023">
    <property type="protein sequence ID" value="KAA6406740.1"/>
    <property type="molecule type" value="Genomic_DNA"/>
</dbReference>
<dbReference type="PROSITE" id="PS00028">
    <property type="entry name" value="ZINC_FINGER_C2H2_1"/>
    <property type="match status" value="1"/>
</dbReference>
<feature type="region of interest" description="Disordered" evidence="6">
    <location>
        <begin position="101"/>
        <end position="139"/>
    </location>
</feature>
<dbReference type="PANTHER" id="PTHR24379">
    <property type="entry name" value="KRAB AND ZINC FINGER DOMAIN-CONTAINING"/>
    <property type="match status" value="1"/>
</dbReference>
<sequence>MAADDAARISDCVAATIFKTLAESSVSNSTVTLRDLELNPTLPISPYCRSFATPVVVPTTVYQITGPISVQRCLDSEPQGEDCLDANSWRASVQTPKLHNLHELNRPESPSGSSPSAAISPTRRPLLWPDTDSNNDADQSAEQILDSSGNSVSQPSPTSLADWSTAVQAIDDPHQQAHYGQGQESIISGNVVGGVELRNKTASPRTQSTPVLQHHYLCSSCPKVFRHRHELNRHRKLHDRPYRCLHVGCDSRGFSSRKDLGRHEASRHQGTEATKFYCPRMECEYSTKGFPRTDNCRRHVRKQHGMKFVDL</sequence>
<dbReference type="SMART" id="SM00355">
    <property type="entry name" value="ZnF_C2H2"/>
    <property type="match status" value="3"/>
</dbReference>
<gene>
    <name evidence="8" type="ORF">FRX48_09463</name>
</gene>
<reference evidence="8 9" key="1">
    <citation type="submission" date="2019-09" db="EMBL/GenBank/DDBJ databases">
        <title>The hologenome of the rock-dwelling lichen Lasallia pustulata.</title>
        <authorList>
            <person name="Greshake Tzovaras B."/>
            <person name="Segers F."/>
            <person name="Bicker A."/>
            <person name="Dal Grande F."/>
            <person name="Otte J."/>
            <person name="Hankeln T."/>
            <person name="Schmitt I."/>
            <person name="Ebersberger I."/>
        </authorList>
    </citation>
    <scope>NUCLEOTIDE SEQUENCE [LARGE SCALE GENOMIC DNA]</scope>
    <source>
        <strain evidence="8">A1-1</strain>
    </source>
</reference>
<evidence type="ECO:0000256" key="5">
    <source>
        <dbReference type="PROSITE-ProRule" id="PRU00042"/>
    </source>
</evidence>
<comment type="caution">
    <text evidence="8">The sequence shown here is derived from an EMBL/GenBank/DDBJ whole genome shotgun (WGS) entry which is preliminary data.</text>
</comment>
<name>A0A5M8PCT2_9LECA</name>
<evidence type="ECO:0000256" key="4">
    <source>
        <dbReference type="ARBA" id="ARBA00022833"/>
    </source>
</evidence>
<evidence type="ECO:0000256" key="6">
    <source>
        <dbReference type="SAM" id="MobiDB-lite"/>
    </source>
</evidence>
<evidence type="ECO:0000313" key="8">
    <source>
        <dbReference type="EMBL" id="KAA6406740.1"/>
    </source>
</evidence>
<dbReference type="InterPro" id="IPR036236">
    <property type="entry name" value="Znf_C2H2_sf"/>
</dbReference>